<dbReference type="InterPro" id="IPR001227">
    <property type="entry name" value="Ac_transferase_dom_sf"/>
</dbReference>
<dbReference type="InterPro" id="IPR036736">
    <property type="entry name" value="ACP-like_sf"/>
</dbReference>
<dbReference type="SUPFAM" id="SSF51735">
    <property type="entry name" value="NAD(P)-binding Rossmann-fold domains"/>
    <property type="match status" value="3"/>
</dbReference>
<dbReference type="PANTHER" id="PTHR43775">
    <property type="entry name" value="FATTY ACID SYNTHASE"/>
    <property type="match status" value="1"/>
</dbReference>
<evidence type="ECO:0000256" key="5">
    <source>
        <dbReference type="ARBA" id="ARBA00022679"/>
    </source>
</evidence>
<dbReference type="InterPro" id="IPR013120">
    <property type="entry name" value="FAR_NAD-bd"/>
</dbReference>
<dbReference type="SUPFAM" id="SSF53335">
    <property type="entry name" value="S-adenosyl-L-methionine-dependent methyltransferases"/>
    <property type="match status" value="1"/>
</dbReference>
<dbReference type="Gene3D" id="1.10.1200.10">
    <property type="entry name" value="ACP-like"/>
    <property type="match status" value="2"/>
</dbReference>
<dbReference type="InterPro" id="IPR020845">
    <property type="entry name" value="AMP-binding_CS"/>
</dbReference>
<organism evidence="14 15">
    <name type="scientific">Botrytis galanthina</name>
    <dbReference type="NCBI Taxonomy" id="278940"/>
    <lineage>
        <taxon>Eukaryota</taxon>
        <taxon>Fungi</taxon>
        <taxon>Dikarya</taxon>
        <taxon>Ascomycota</taxon>
        <taxon>Pezizomycotina</taxon>
        <taxon>Leotiomycetes</taxon>
        <taxon>Helotiales</taxon>
        <taxon>Sclerotiniaceae</taxon>
        <taxon>Botrytis</taxon>
    </lineage>
</organism>
<dbReference type="InterPro" id="IPR001242">
    <property type="entry name" value="Condensation_dom"/>
</dbReference>
<evidence type="ECO:0000256" key="9">
    <source>
        <dbReference type="PROSITE-ProRule" id="PRU01363"/>
    </source>
</evidence>
<evidence type="ECO:0000259" key="11">
    <source>
        <dbReference type="PROSITE" id="PS50075"/>
    </source>
</evidence>
<dbReference type="PROSITE" id="PS00455">
    <property type="entry name" value="AMP_BINDING"/>
    <property type="match status" value="1"/>
</dbReference>
<proteinExistence type="inferred from homology"/>
<keyword evidence="1" id="KW-0596">Phosphopantetheine</keyword>
<feature type="region of interest" description="N-terminal hotdog fold" evidence="9">
    <location>
        <begin position="945"/>
        <end position="1084"/>
    </location>
</feature>
<dbReference type="InterPro" id="IPR045851">
    <property type="entry name" value="AMP-bd_C_sf"/>
</dbReference>
<dbReference type="SMART" id="SM00827">
    <property type="entry name" value="PKS_AT"/>
    <property type="match status" value="1"/>
</dbReference>
<dbReference type="InterPro" id="IPR029063">
    <property type="entry name" value="SAM-dependent_MTases_sf"/>
</dbReference>
<accession>A0A4S8QX45</accession>
<feature type="active site" description="Proton acceptor; for dehydratase activity" evidence="9">
    <location>
        <position position="977"/>
    </location>
</feature>
<comment type="caution">
    <text evidence="14">The sequence shown here is derived from an EMBL/GenBank/DDBJ whole genome shotgun (WGS) entry which is preliminary data.</text>
</comment>
<dbReference type="Pfam" id="PF00668">
    <property type="entry name" value="Condensation"/>
    <property type="match status" value="1"/>
</dbReference>
<dbReference type="Gene3D" id="3.40.50.720">
    <property type="entry name" value="NAD(P)-binding Rossmann-like Domain"/>
    <property type="match status" value="3"/>
</dbReference>
<evidence type="ECO:0000256" key="7">
    <source>
        <dbReference type="ARBA" id="ARBA00023268"/>
    </source>
</evidence>
<feature type="region of interest" description="C-terminal hotdog fold" evidence="9">
    <location>
        <begin position="1100"/>
        <end position="1258"/>
    </location>
</feature>
<dbReference type="SUPFAM" id="SSF56801">
    <property type="entry name" value="Acetyl-CoA synthetase-like"/>
    <property type="match status" value="1"/>
</dbReference>
<dbReference type="GO" id="GO:0009403">
    <property type="term" value="P:toxin biosynthetic process"/>
    <property type="evidence" value="ECO:0007669"/>
    <property type="project" value="UniProtKB-ARBA"/>
</dbReference>
<dbReference type="PANTHER" id="PTHR43775:SF20">
    <property type="entry name" value="HYBRID PKS-NRPS SYNTHETASE APDA"/>
    <property type="match status" value="1"/>
</dbReference>
<dbReference type="InterPro" id="IPR006162">
    <property type="entry name" value="Ppantetheine_attach_site"/>
</dbReference>
<dbReference type="GO" id="GO:0006633">
    <property type="term" value="P:fatty acid biosynthetic process"/>
    <property type="evidence" value="ECO:0007669"/>
    <property type="project" value="InterPro"/>
</dbReference>
<dbReference type="SMART" id="SM00822">
    <property type="entry name" value="PKS_KR"/>
    <property type="match status" value="1"/>
</dbReference>
<dbReference type="InterPro" id="IPR016039">
    <property type="entry name" value="Thiolase-like"/>
</dbReference>
<dbReference type="GO" id="GO:0031177">
    <property type="term" value="F:phosphopantetheine binding"/>
    <property type="evidence" value="ECO:0007669"/>
    <property type="project" value="InterPro"/>
</dbReference>
<dbReference type="InterPro" id="IPR013968">
    <property type="entry name" value="PKS_KR"/>
</dbReference>
<dbReference type="SUPFAM" id="SSF47336">
    <property type="entry name" value="ACP-like"/>
    <property type="match status" value="2"/>
</dbReference>
<dbReference type="InterPro" id="IPR023213">
    <property type="entry name" value="CAT-like_dom_sf"/>
</dbReference>
<dbReference type="PROSITE" id="PS52004">
    <property type="entry name" value="KS3_2"/>
    <property type="match status" value="1"/>
</dbReference>
<dbReference type="InterPro" id="IPR000873">
    <property type="entry name" value="AMP-dep_synth/lig_dom"/>
</dbReference>
<dbReference type="EMBL" id="PQXL01000408">
    <property type="protein sequence ID" value="THV46179.1"/>
    <property type="molecule type" value="Genomic_DNA"/>
</dbReference>
<dbReference type="Gene3D" id="3.40.366.10">
    <property type="entry name" value="Malonyl-Coenzyme A Acyl Carrier Protein, domain 2"/>
    <property type="match status" value="1"/>
</dbReference>
<name>A0A4S8QX45_9HELO</name>
<dbReference type="InterPro" id="IPR042104">
    <property type="entry name" value="PKS_dehydratase_sf"/>
</dbReference>
<dbReference type="Gene3D" id="3.30.559.10">
    <property type="entry name" value="Chloramphenicol acetyltransferase-like domain"/>
    <property type="match status" value="1"/>
</dbReference>
<dbReference type="InterPro" id="IPR057326">
    <property type="entry name" value="KR_dom"/>
</dbReference>
<gene>
    <name evidence="14" type="ORF">BGAL_0408g00010</name>
</gene>
<dbReference type="Gene3D" id="3.40.50.150">
    <property type="entry name" value="Vaccinia Virus protein VP39"/>
    <property type="match status" value="1"/>
</dbReference>
<dbReference type="Pfam" id="PF00550">
    <property type="entry name" value="PP-binding"/>
    <property type="match status" value="1"/>
</dbReference>
<dbReference type="SUPFAM" id="SSF55048">
    <property type="entry name" value="Probable ACP-binding domain of malonyl-CoA ACP transacylase"/>
    <property type="match status" value="1"/>
</dbReference>
<dbReference type="InterPro" id="IPR016036">
    <property type="entry name" value="Malonyl_transacylase_ACP-bd"/>
</dbReference>
<dbReference type="InterPro" id="IPR049552">
    <property type="entry name" value="PKS_DH_N"/>
</dbReference>
<comment type="similarity">
    <text evidence="8">In the C-terminal section; belongs to the NRP synthetase family.</text>
</comment>
<evidence type="ECO:0000256" key="10">
    <source>
        <dbReference type="SAM" id="MobiDB-lite"/>
    </source>
</evidence>
<dbReference type="InterPro" id="IPR016035">
    <property type="entry name" value="Acyl_Trfase/lysoPLipase"/>
</dbReference>
<dbReference type="PROSITE" id="PS00012">
    <property type="entry name" value="PHOSPHOPANTETHEINE"/>
    <property type="match status" value="1"/>
</dbReference>
<dbReference type="InterPro" id="IPR013217">
    <property type="entry name" value="Methyltransf_12"/>
</dbReference>
<dbReference type="InterPro" id="IPR009081">
    <property type="entry name" value="PP-bd_ACP"/>
</dbReference>
<reference evidence="14 15" key="1">
    <citation type="submission" date="2017-12" db="EMBL/GenBank/DDBJ databases">
        <title>Comparative genomics of Botrytis spp.</title>
        <authorList>
            <person name="Valero-Jimenez C.A."/>
            <person name="Tapia P."/>
            <person name="Veloso J."/>
            <person name="Silva-Moreno E."/>
            <person name="Staats M."/>
            <person name="Valdes J.H."/>
            <person name="Van Kan J.A.L."/>
        </authorList>
    </citation>
    <scope>NUCLEOTIDE SEQUENCE [LARGE SCALE GENOMIC DNA]</scope>
    <source>
        <strain evidence="14 15">MUCL435</strain>
    </source>
</reference>
<dbReference type="SMART" id="SM00826">
    <property type="entry name" value="PKS_DH"/>
    <property type="match status" value="1"/>
</dbReference>
<dbReference type="InterPro" id="IPR020806">
    <property type="entry name" value="PKS_PP-bd"/>
</dbReference>
<dbReference type="Gene3D" id="3.10.129.110">
    <property type="entry name" value="Polyketide synthase dehydratase"/>
    <property type="match status" value="1"/>
</dbReference>
<dbReference type="Pfam" id="PF00501">
    <property type="entry name" value="AMP-binding"/>
    <property type="match status" value="1"/>
</dbReference>
<evidence type="ECO:0000256" key="3">
    <source>
        <dbReference type="ARBA" id="ARBA00022598"/>
    </source>
</evidence>
<dbReference type="PROSITE" id="PS52019">
    <property type="entry name" value="PKS_MFAS_DH"/>
    <property type="match status" value="1"/>
</dbReference>
<dbReference type="Gene3D" id="3.30.300.30">
    <property type="match status" value="1"/>
</dbReference>
<keyword evidence="15" id="KW-1185">Reference proteome</keyword>
<dbReference type="Pfam" id="PF07993">
    <property type="entry name" value="NAD_binding_4"/>
    <property type="match status" value="1"/>
</dbReference>
<evidence type="ECO:0000259" key="12">
    <source>
        <dbReference type="PROSITE" id="PS52004"/>
    </source>
</evidence>
<dbReference type="CDD" id="cd05930">
    <property type="entry name" value="A_NRPS"/>
    <property type="match status" value="1"/>
</dbReference>
<dbReference type="Pfam" id="PF02801">
    <property type="entry name" value="Ketoacyl-synt_C"/>
    <property type="match status" value="1"/>
</dbReference>
<dbReference type="Pfam" id="PF00698">
    <property type="entry name" value="Acyl_transf_1"/>
    <property type="match status" value="1"/>
</dbReference>
<keyword evidence="3" id="KW-0436">Ligase</keyword>
<evidence type="ECO:0000256" key="8">
    <source>
        <dbReference type="ARBA" id="ARBA00029443"/>
    </source>
</evidence>
<keyword evidence="5" id="KW-0808">Transferase</keyword>
<feature type="domain" description="Ketosynthase family 3 (KS3)" evidence="12">
    <location>
        <begin position="6"/>
        <end position="436"/>
    </location>
</feature>
<feature type="domain" description="Carrier" evidence="11">
    <location>
        <begin position="3580"/>
        <end position="3660"/>
    </location>
</feature>
<dbReference type="Pfam" id="PF00109">
    <property type="entry name" value="ketoacyl-synt"/>
    <property type="match status" value="1"/>
</dbReference>
<dbReference type="PROSITE" id="PS00606">
    <property type="entry name" value="KS3_1"/>
    <property type="match status" value="1"/>
</dbReference>
<evidence type="ECO:0000313" key="15">
    <source>
        <dbReference type="Proteomes" id="UP000308671"/>
    </source>
</evidence>
<dbReference type="SUPFAM" id="SSF53901">
    <property type="entry name" value="Thiolase-like"/>
    <property type="match status" value="1"/>
</dbReference>
<dbReference type="InterPro" id="IPR050091">
    <property type="entry name" value="PKS_NRPS_Biosynth_Enz"/>
</dbReference>
<dbReference type="Pfam" id="PF22621">
    <property type="entry name" value="CurL-like_PKS_C"/>
    <property type="match status" value="1"/>
</dbReference>
<dbReference type="Pfam" id="PF08242">
    <property type="entry name" value="Methyltransf_12"/>
    <property type="match status" value="1"/>
</dbReference>
<dbReference type="Pfam" id="PF14765">
    <property type="entry name" value="PS-DH"/>
    <property type="match status" value="1"/>
</dbReference>
<dbReference type="InterPro" id="IPR020841">
    <property type="entry name" value="PKS_Beta-ketoAc_synthase_dom"/>
</dbReference>
<dbReference type="GO" id="GO:0004315">
    <property type="term" value="F:3-oxoacyl-[acyl-carrier-protein] synthase activity"/>
    <property type="evidence" value="ECO:0007669"/>
    <property type="project" value="InterPro"/>
</dbReference>
<dbReference type="Gene3D" id="3.30.559.30">
    <property type="entry name" value="Nonribosomal peptide synthetase, condensation domain"/>
    <property type="match status" value="1"/>
</dbReference>
<dbReference type="InterPro" id="IPR018201">
    <property type="entry name" value="Ketoacyl_synth_AS"/>
</dbReference>
<dbReference type="SMART" id="SM00823">
    <property type="entry name" value="PKS_PP"/>
    <property type="match status" value="2"/>
</dbReference>
<evidence type="ECO:0000259" key="13">
    <source>
        <dbReference type="PROSITE" id="PS52019"/>
    </source>
</evidence>
<dbReference type="OrthoDB" id="329835at2759"/>
<dbReference type="InterPro" id="IPR014043">
    <property type="entry name" value="Acyl_transferase_dom"/>
</dbReference>
<feature type="active site" description="Proton donor; for dehydratase activity" evidence="9">
    <location>
        <position position="1160"/>
    </location>
</feature>
<dbReference type="InterPro" id="IPR014031">
    <property type="entry name" value="Ketoacyl_synth_C"/>
</dbReference>
<feature type="region of interest" description="Disordered" evidence="10">
    <location>
        <begin position="2555"/>
        <end position="2582"/>
    </location>
</feature>
<evidence type="ECO:0000256" key="6">
    <source>
        <dbReference type="ARBA" id="ARBA00022737"/>
    </source>
</evidence>
<sequence length="4023" mass="443779">MNETSPEPIAIIGSGCRLPGEASTPSKLWELLQQPRDLLRKIDRFNADGFYHKDGHYHGAANVTHAHLLSEDFRLFDAGFFGIKPVEAESIDPLQRILLETVYEGIENAGLPMEKLAGSDTAFFAGVMATDYTDILMRDPDTIPQYFATATARSIISNRVSYVFDWHGPSMTIDTACSSSFMALHSAVQSLRSGESGVAVAAGGNLILGPELFIALSKVNMLSSKGRSAMWDADVDGYGRGEGFVAIVMKRLSDAIRDGDHIDCVIRDTGSNQDGRTKGITMPSASAQAQLIRNTYAKAGLDSRKLADQPQYFEAHGTGTKAGDPQEAEAIYTAFFGADFDQSKQDTPLYVGGIKTVVGHTEGTAGLAGLLKSSLSLQAGVIPPNRLFNSLNPEIAPFYGPLKVPTEPIPWPKLPKGVPRRASASGGANAHAILESWTPAEGDTRGPDFTDALPLIPFVFSASSEVALQRTLFNFKVYLTDHPDTNLFDLVWSLRARRSALPIKTVISASSVDELVGAIDTKLQDVSKTPGTTIGIRSVTGQQKILGIFTGQGAQWAQMGKQLMEKLPRVKIIAGELDEALKELPELTRPSWTIVEKLSRDAKSSRLQEASFSQPLCTALQIILHDILKSAGIEFAAVVGHSSGEIGAAYAAGCISASEAIKIAYLRGFYAKLAGGTRGEKGAMIAIGMSMDDAKDFCKLPQFEGRISLAASNSTSSVTLSGDRTAVNQAKEYFDEKKTFARLLKVDTAYHSHHMQPCADPYISAMKAAGVSINPTSGSCTWYSSVLDGVPVDQSDPVIKTALQGTYWRDNMVNPVLFSQAITAAVGNSGPFQTVIEIGPHPALKGPASQTLSDLGIDIPYFGVLKRGEGDIRAVSECFGSLWATLGASAIDFDGAQKFSYDNDMILPTPRLIKNLPSYSWDHDKPYWYESRRSKLFRSRAQPSHELLGVRCDEGDDHELRWRNILTVQEIPWLQGHQIQGQTVYPAAGYVSMALEAAQIMASEDNIELLEIKDLVISKAIVFYDEKIGVETITTVSGIKRCEASVNGNGFITADFTISSHLSREQAVLTKVAGGKIRVSVGRSSEARKLPSGGPTPSHLLDVDIDRFYSSLEKVGYGYTDRFRSFSEIKRRLNFTTGLIEQPAETEIDNGLLVHPGLLDHAFQALFGAYFWPADGRMWTLFLPTSIQKVTIDPSRYKAAKRENENSEILEFEAWLLDSAAKEIRGDVVFSSKNGAASDAIIQVEGASMISYFETPARDDRSMFFETIWGISTPDGKLAVGTERSTPEEWELAETCERIAHYYWHKLEKDLTTSDRENCAEHHKHLLAAITHLFGRKSDGKQSYIKKEWRDDSEQLISALIQKYSAAVDVRLSASVGRALPAVIRKETTMLEHMRPDNMLDDFYSESLGLPATNRYLGRIVKQLAHRYPRMNFIEIGKSILELPAIQHESVSAGTGSSTEAVFNGLEGAYSSYTFTDISSGFFENAAARFSKESGKITFKTLDIERPPTDQGYTANSYDVIVASNVLHATSNLEKTLKNVRSLLKPGGYLLLLEITDNTSIRYSFLMGGLSGWWMGVDDGRRYSPCIAPLKWNKVLRSAGFSGVDTVTPTPEPFPNPFSIIAAQAVDDRIQHIRHPLYKFAIGGEQKNDLYVLGGQSLDTSNLIEEVWGTVGNRFDDVITIEKLEDIIGTNFAPSSTVISFLDLDGPVLQDLTSVQLKSLQLLVETSHNLLWITQGQEEENPYSNAIVGFFRSVSAELPTLRAQILDFDFDENIQSHARVIVEALLRLHETDEWEQDPIIQEQLLWTTEPELRFRDGKLWVPRVKAHQDNNNRLNGLRRVIREQADEGTLLRLSDLEGSWTLRRHYVPASLPSDKPLETVAIKVRYSTLWAPNLDNRGLPLKLVVGQQVHSDQWVASFATELSSVIKVNSAWTTTVPGFTTDPSILIAGLLAENLSDEIAGLAKENLGFVLVHEPDLLLASILTRKAQAQKFKVKFLTEDPLKAGPEWIYLHPRQSIRAARLVLPQNASTFVYFDASESRSLVDLVVACLPSNCRVVFGKGSAICKQPLLHGGSSLESIGLKLAALVEKAQLQGNDTNLARDFVQTHLVSLADLQTTPTRTDPFTLVDWTTERLLPIEVSQPRPDVLFKNDKSYMLVGMTGEMGRSLCRWMVESGAGAVILTSRNPKIDQAWIDELESMGTRIKIGAFDATNRESWRSFRSEIVAELPPLAGIINGAVILQDQMFLDMDIDGFNQTLAPKIDSTIHLDEVFRDDILDFFIVFSSLSSIIGNRGQANYNAANAFMTSLVRQRMSRGKAASVIQLGSVVGVGFLTRAGDVMETILIKYGYMPVSEVDLHYIVSQAIMAGLPGSGENPDLITGLRYARENEEGALHWASNPRFAHMILPPEKEEVDTWGKKAVLSTRAQLAVATSLHEAYKAMETCFGNKLMAILQMVESSFRPDAALIELGIDSLVAVEIRTWFLREVNVDMAVLKLLGGATTIDIAKSAVEQMSAELLPGIIDAGLDNNSEEIDGNKQMNTIIPVSGYIQDSIIPAQSSSDSGEDPTTPVSLNLATPTTNDEDPLPLAIKENINPIPEVQRRVRISSAQSRFWFLNMFLADKTSSNVTFSYNIQGRLHYADLARAVKTATQAHDALRTCFFPSESSLEVAWQGVMRASKLKLEQQNVSTDDEIKAAYNRVRNTVYDLGQGETVQIILLSKDAVCHTIIFGYHHIVLDGVGFEEFLADIERAYTGNPVLPKGLQYSVFSEKEGNALETDSRKEKLSYWQREFENIPTILPLLPVCKVTSRQAVDSYESSYVQLRLDAAMVARIKRACQKSHVTPSHFYLATFRIMLMRLANVEDVCIGLADANRHESNVMSTVGLFLNMLPINFKQPLSAPFVEILKDTRVKVYDALGHAGIPFDELLQALRLPRSSSHSPLFQAFFDYHQGAQEKLKFGETTWENVDRNPGERAYDITLDVIEGNAGSLVALIGQGYLYGIDEMQKLLDTYLTLLEQFVDDPLTPVNSAKLYGQKQIDNALVLSRGPSMDFEWDATLGHRVQRICLQYPNSVALTDGDNINLKYCDLALKAQAIREKLLAAGVKQGDKVAVFQEPTPNCIISLIAIFWTGAVYVPLVPLNPMPRLAAIVIAAKPTAVLTDESTTILASQLQLSNSVIINVTLLPPALHPKTIQIPVSAEDHALVLFTSGSTGVPKGIVLRHRNLAHHIEGYVKKWKIGHETVLQQSALSFDLSIGQIFTALSMGGTLVVVPQKTRGDPVSLATIMCKSEVTWTLLTPSEYSSLLEFGTQYLEKATSWKHALACGEALTRKLVQEFRKLEHLNIRLYNAYGPVEAIISATMAEIAFLNFQDHGPVTIGVPNPNYSIYIVDEQCNLLPQGFPGEILIGGCGVASGYLNNIELTQEKFLINTFESSAASEKGWNILYRTGDMGRLHKDGTFTFEGRREGDSQVKIRGFRVDLLDIESTILNTAKGVLSDAVVTMRKEAQILISNVIFARDQRPQDPEAWLSEFLRTLPLPTYMIPAVAVPVDCFPKNLHGKKNRLAIANLPLPHEVTSTATNATELSPIERRLAETWRELLPSDFVDLFKIDANTDFFSVGGNSLILVKLQSQIREIFDVSVPLLDLFDVSSLSEMAAHIGASRVVSTINWNEETAIDAQTLKNVHTSHSLSTSKVETNKINKTVLFTGATGYLGSYLLAELISNQSIQTIHCIAVRASAESDAQSRLPLFSSPKVVVHEGDLSSAQLGLDQEMIDYFTANVDLIIHSGARRSFWDSYYELRGTNVLSTKELVRIATPRKIPIQFLSTSGVLLLNKSIDGELETSVRDFKPPNAGEEGYVASKWASEVLLENAARELDIPVRIYRFTPRTKPNEKQTSLAALEDLIESTTKLGAIPERSTWAGRFDVVHTKELAQRMITLATNDISSKSRGHGRVMFNHHPGEAYLSPTELFDFLEEKLGDKIAGRLGLLEWVGGVKKCEYGWFFSTHDLELVKNENGVVTRLVNRR</sequence>
<dbReference type="InterPro" id="IPR020807">
    <property type="entry name" value="PKS_DH"/>
</dbReference>
<keyword evidence="6" id="KW-0677">Repeat</keyword>
<dbReference type="Pfam" id="PF08659">
    <property type="entry name" value="KR"/>
    <property type="match status" value="1"/>
</dbReference>
<dbReference type="NCBIfam" id="TIGR01733">
    <property type="entry name" value="AA-adenyl-dom"/>
    <property type="match status" value="1"/>
</dbReference>
<dbReference type="SMART" id="SM00825">
    <property type="entry name" value="PKS_KS"/>
    <property type="match status" value="1"/>
</dbReference>
<dbReference type="CDD" id="cd02440">
    <property type="entry name" value="AdoMet_MTases"/>
    <property type="match status" value="1"/>
</dbReference>
<dbReference type="Gene3D" id="3.40.47.10">
    <property type="match status" value="1"/>
</dbReference>
<dbReference type="SUPFAM" id="SSF52151">
    <property type="entry name" value="FabD/lysophospholipase-like"/>
    <property type="match status" value="1"/>
</dbReference>
<dbReference type="Gene3D" id="3.40.50.12780">
    <property type="entry name" value="N-terminal domain of ligase-like"/>
    <property type="match status" value="1"/>
</dbReference>
<dbReference type="InterPro" id="IPR014030">
    <property type="entry name" value="Ketoacyl_synth_N"/>
</dbReference>
<dbReference type="InterPro" id="IPR010071">
    <property type="entry name" value="AA_adenyl_dom"/>
</dbReference>
<dbReference type="CDD" id="cd19532">
    <property type="entry name" value="C_PKS-NRPS"/>
    <property type="match status" value="1"/>
</dbReference>
<dbReference type="InterPro" id="IPR036291">
    <property type="entry name" value="NAD(P)-bd_dom_sf"/>
</dbReference>
<keyword evidence="2" id="KW-0597">Phosphoprotein</keyword>
<dbReference type="InterPro" id="IPR042099">
    <property type="entry name" value="ANL_N_sf"/>
</dbReference>
<dbReference type="CDD" id="cd00833">
    <property type="entry name" value="PKS"/>
    <property type="match status" value="1"/>
</dbReference>
<evidence type="ECO:0000313" key="14">
    <source>
        <dbReference type="EMBL" id="THV46179.1"/>
    </source>
</evidence>
<keyword evidence="4" id="KW-0489">Methyltransferase</keyword>
<dbReference type="GO" id="GO:0004312">
    <property type="term" value="F:fatty acid synthase activity"/>
    <property type="evidence" value="ECO:0007669"/>
    <property type="project" value="TreeGrafter"/>
</dbReference>
<protein>
    <submittedName>
        <fullName evidence="14">Uncharacterized protein</fullName>
    </submittedName>
</protein>
<dbReference type="InterPro" id="IPR049900">
    <property type="entry name" value="PKS_mFAS_DH"/>
</dbReference>
<dbReference type="PROSITE" id="PS50075">
    <property type="entry name" value="CARRIER"/>
    <property type="match status" value="1"/>
</dbReference>
<feature type="compositionally biased region" description="Polar residues" evidence="10">
    <location>
        <begin position="2567"/>
        <end position="2578"/>
    </location>
</feature>
<dbReference type="InterPro" id="IPR049551">
    <property type="entry name" value="PKS_DH_C"/>
</dbReference>
<evidence type="ECO:0000256" key="4">
    <source>
        <dbReference type="ARBA" id="ARBA00022603"/>
    </source>
</evidence>
<dbReference type="Pfam" id="PF21089">
    <property type="entry name" value="PKS_DH_N"/>
    <property type="match status" value="1"/>
</dbReference>
<dbReference type="SUPFAM" id="SSF52777">
    <property type="entry name" value="CoA-dependent acyltransferases"/>
    <property type="match status" value="2"/>
</dbReference>
<dbReference type="GO" id="GO:0016874">
    <property type="term" value="F:ligase activity"/>
    <property type="evidence" value="ECO:0007669"/>
    <property type="project" value="UniProtKB-KW"/>
</dbReference>
<evidence type="ECO:0000256" key="2">
    <source>
        <dbReference type="ARBA" id="ARBA00022553"/>
    </source>
</evidence>
<evidence type="ECO:0000256" key="1">
    <source>
        <dbReference type="ARBA" id="ARBA00022450"/>
    </source>
</evidence>
<dbReference type="Proteomes" id="UP000308671">
    <property type="component" value="Unassembled WGS sequence"/>
</dbReference>
<feature type="domain" description="PKS/mFAS DH" evidence="13">
    <location>
        <begin position="945"/>
        <end position="1258"/>
    </location>
</feature>
<keyword evidence="7" id="KW-0511">Multifunctional enzyme</keyword>